<dbReference type="GO" id="GO:0033744">
    <property type="term" value="F:L-methionine:thioredoxin-disulfide S-oxidoreductase activity"/>
    <property type="evidence" value="ECO:0007669"/>
    <property type="project" value="RHEA"/>
</dbReference>
<dbReference type="GO" id="GO:0008113">
    <property type="term" value="F:peptide-methionine (S)-S-oxide reductase activity"/>
    <property type="evidence" value="ECO:0007669"/>
    <property type="project" value="UniProtKB-UniRule"/>
</dbReference>
<dbReference type="PANTHER" id="PTHR43774:SF1">
    <property type="entry name" value="PEPTIDE METHIONINE SULFOXIDE REDUCTASE MSRA 2"/>
    <property type="match status" value="1"/>
</dbReference>
<comment type="similarity">
    <text evidence="4">Belongs to the MsrA Met sulfoxide reductase family.</text>
</comment>
<evidence type="ECO:0000256" key="6">
    <source>
        <dbReference type="SAM" id="SignalP"/>
    </source>
</evidence>
<feature type="compositionally biased region" description="Basic and acidic residues" evidence="5">
    <location>
        <begin position="33"/>
        <end position="45"/>
    </location>
</feature>
<dbReference type="InterPro" id="IPR006311">
    <property type="entry name" value="TAT_signal"/>
</dbReference>
<proteinExistence type="inferred from homology"/>
<dbReference type="SUPFAM" id="SSF55068">
    <property type="entry name" value="Peptide methionine sulfoxide reductase"/>
    <property type="match status" value="1"/>
</dbReference>
<evidence type="ECO:0000256" key="2">
    <source>
        <dbReference type="ARBA" id="ARBA00047806"/>
    </source>
</evidence>
<keyword evidence="6" id="KW-0732">Signal</keyword>
<dbReference type="HAMAP" id="MF_01401">
    <property type="entry name" value="MsrA"/>
    <property type="match status" value="1"/>
</dbReference>
<gene>
    <name evidence="4" type="primary">msrA</name>
    <name evidence="8" type="ORF">DB31_5691</name>
</gene>
<keyword evidence="1 4" id="KW-0560">Oxidoreductase</keyword>
<comment type="caution">
    <text evidence="8">The sequence shown here is derived from an EMBL/GenBank/DDBJ whole genome shotgun (WGS) entry which is preliminary data.</text>
</comment>
<evidence type="ECO:0000259" key="7">
    <source>
        <dbReference type="Pfam" id="PF01625"/>
    </source>
</evidence>
<comment type="function">
    <text evidence="4">Has an important function as a repair enzyme for proteins that have been inactivated by oxidation. Catalyzes the reversible oxidation-reduction of methionine sulfoxide in proteins to methionine.</text>
</comment>
<reference evidence="8 9" key="1">
    <citation type="submission" date="2014-04" db="EMBL/GenBank/DDBJ databases">
        <title>Genome assembly of Hyalangium minutum DSM 14724.</title>
        <authorList>
            <person name="Sharma G."/>
            <person name="Subramanian S."/>
        </authorList>
    </citation>
    <scope>NUCLEOTIDE SEQUENCE [LARGE SCALE GENOMIC DNA]</scope>
    <source>
        <strain evidence="8 9">DSM 14724</strain>
    </source>
</reference>
<dbReference type="NCBIfam" id="TIGR00401">
    <property type="entry name" value="msrA"/>
    <property type="match status" value="1"/>
</dbReference>
<feature type="domain" description="Peptide methionine sulphoxide reductase MsrA" evidence="7">
    <location>
        <begin position="49"/>
        <end position="200"/>
    </location>
</feature>
<feature type="active site" evidence="4">
    <location>
        <position position="56"/>
    </location>
</feature>
<keyword evidence="9" id="KW-1185">Reference proteome</keyword>
<protein>
    <recommendedName>
        <fullName evidence="4">Peptide methionine sulfoxide reductase MsrA</fullName>
        <shortName evidence="4">Protein-methionine-S-oxide reductase</shortName>
        <ecNumber evidence="4">1.8.4.11</ecNumber>
    </recommendedName>
    <alternativeName>
        <fullName evidence="4">Peptide-methionine (S)-S-oxide reductase</fullName>
        <shortName evidence="4">Peptide Met(O) reductase</shortName>
    </alternativeName>
</protein>
<feature type="chain" id="PRO_5001800041" description="Peptide methionine sulfoxide reductase MsrA" evidence="6">
    <location>
        <begin position="31"/>
        <end position="223"/>
    </location>
</feature>
<dbReference type="EC" id="1.8.4.11" evidence="4"/>
<dbReference type="RefSeq" id="WP_044185863.1">
    <property type="nucleotide sequence ID" value="NZ_JMCB01000003.1"/>
</dbReference>
<name>A0A085WSI6_9BACT</name>
<dbReference type="InterPro" id="IPR036509">
    <property type="entry name" value="Met_Sox_Rdtase_MsrA_sf"/>
</dbReference>
<dbReference type="PROSITE" id="PS51318">
    <property type="entry name" value="TAT"/>
    <property type="match status" value="1"/>
</dbReference>
<feature type="region of interest" description="Disordered" evidence="5">
    <location>
        <begin position="23"/>
        <end position="45"/>
    </location>
</feature>
<comment type="catalytic activity">
    <reaction evidence="2 4">
        <text>L-methionyl-[protein] + [thioredoxin]-disulfide + H2O = L-methionyl-(S)-S-oxide-[protein] + [thioredoxin]-dithiol</text>
        <dbReference type="Rhea" id="RHEA:14217"/>
        <dbReference type="Rhea" id="RHEA-COMP:10698"/>
        <dbReference type="Rhea" id="RHEA-COMP:10700"/>
        <dbReference type="Rhea" id="RHEA-COMP:12313"/>
        <dbReference type="Rhea" id="RHEA-COMP:12315"/>
        <dbReference type="ChEBI" id="CHEBI:15377"/>
        <dbReference type="ChEBI" id="CHEBI:16044"/>
        <dbReference type="ChEBI" id="CHEBI:29950"/>
        <dbReference type="ChEBI" id="CHEBI:44120"/>
        <dbReference type="ChEBI" id="CHEBI:50058"/>
        <dbReference type="EC" id="1.8.4.11"/>
    </reaction>
</comment>
<accession>A0A085WSI6</accession>
<comment type="catalytic activity">
    <reaction evidence="3 4">
        <text>[thioredoxin]-disulfide + L-methionine + H2O = L-methionine (S)-S-oxide + [thioredoxin]-dithiol</text>
        <dbReference type="Rhea" id="RHEA:19993"/>
        <dbReference type="Rhea" id="RHEA-COMP:10698"/>
        <dbReference type="Rhea" id="RHEA-COMP:10700"/>
        <dbReference type="ChEBI" id="CHEBI:15377"/>
        <dbReference type="ChEBI" id="CHEBI:29950"/>
        <dbReference type="ChEBI" id="CHEBI:50058"/>
        <dbReference type="ChEBI" id="CHEBI:57844"/>
        <dbReference type="ChEBI" id="CHEBI:58772"/>
        <dbReference type="EC" id="1.8.4.11"/>
    </reaction>
</comment>
<dbReference type="PATRIC" id="fig|394096.3.peg.2167"/>
<dbReference type="PANTHER" id="PTHR43774">
    <property type="entry name" value="PEPTIDE METHIONINE SULFOXIDE REDUCTASE"/>
    <property type="match status" value="1"/>
</dbReference>
<dbReference type="EMBL" id="JMCB01000003">
    <property type="protein sequence ID" value="KFE70649.1"/>
    <property type="molecule type" value="Genomic_DNA"/>
</dbReference>
<evidence type="ECO:0000256" key="4">
    <source>
        <dbReference type="HAMAP-Rule" id="MF_01401"/>
    </source>
</evidence>
<evidence type="ECO:0000256" key="3">
    <source>
        <dbReference type="ARBA" id="ARBA00048782"/>
    </source>
</evidence>
<dbReference type="Gene3D" id="3.30.1060.10">
    <property type="entry name" value="Peptide methionine sulphoxide reductase MsrA"/>
    <property type="match status" value="1"/>
</dbReference>
<organism evidence="8 9">
    <name type="scientific">Hyalangium minutum</name>
    <dbReference type="NCBI Taxonomy" id="394096"/>
    <lineage>
        <taxon>Bacteria</taxon>
        <taxon>Pseudomonadati</taxon>
        <taxon>Myxococcota</taxon>
        <taxon>Myxococcia</taxon>
        <taxon>Myxococcales</taxon>
        <taxon>Cystobacterineae</taxon>
        <taxon>Archangiaceae</taxon>
        <taxon>Hyalangium</taxon>
    </lineage>
</organism>
<feature type="signal peptide" evidence="6">
    <location>
        <begin position="1"/>
        <end position="30"/>
    </location>
</feature>
<dbReference type="STRING" id="394096.DB31_5691"/>
<evidence type="ECO:0000256" key="1">
    <source>
        <dbReference type="ARBA" id="ARBA00023002"/>
    </source>
</evidence>
<dbReference type="OrthoDB" id="4174719at2"/>
<dbReference type="Proteomes" id="UP000028725">
    <property type="component" value="Unassembled WGS sequence"/>
</dbReference>
<dbReference type="InterPro" id="IPR002569">
    <property type="entry name" value="Met_Sox_Rdtase_MsrA_dom"/>
</dbReference>
<evidence type="ECO:0000256" key="5">
    <source>
        <dbReference type="SAM" id="MobiDB-lite"/>
    </source>
</evidence>
<sequence length="223" mass="24500">MTSRFPRLTLLALAVTLAGAGALASSPANPAPPKKEAAPAKKEEPKQATALFAGGCFWSMESAFDKLPGVISATSGYTGGTKANPTYDEVSSDSTGHAEAVQIVYDPSKVTYAQLLQVYWHNVDPLTPNAQFCDHGSQYRSAIFFQDAEQQRLAEESKRQLEASGRFKKPIVTQLVAASTFYPAEDYHQDYAQKNPVRYRYYRSGCGRDARLKELWGDDAPKH</sequence>
<dbReference type="AlphaFoldDB" id="A0A085WSI6"/>
<evidence type="ECO:0000313" key="8">
    <source>
        <dbReference type="EMBL" id="KFE70649.1"/>
    </source>
</evidence>
<evidence type="ECO:0000313" key="9">
    <source>
        <dbReference type="Proteomes" id="UP000028725"/>
    </source>
</evidence>
<dbReference type="Pfam" id="PF01625">
    <property type="entry name" value="PMSR"/>
    <property type="match status" value="1"/>
</dbReference>